<accession>A0ABR2KU89</accession>
<organism evidence="1 2">
    <name type="scientific">Tritrichomonas musculus</name>
    <dbReference type="NCBI Taxonomy" id="1915356"/>
    <lineage>
        <taxon>Eukaryota</taxon>
        <taxon>Metamonada</taxon>
        <taxon>Parabasalia</taxon>
        <taxon>Tritrichomonadida</taxon>
        <taxon>Tritrichomonadidae</taxon>
        <taxon>Tritrichomonas</taxon>
    </lineage>
</organism>
<dbReference type="EMBL" id="JAPFFF010000003">
    <property type="protein sequence ID" value="KAK8894684.1"/>
    <property type="molecule type" value="Genomic_DNA"/>
</dbReference>
<keyword evidence="2" id="KW-1185">Reference proteome</keyword>
<comment type="caution">
    <text evidence="1">The sequence shown here is derived from an EMBL/GenBank/DDBJ whole genome shotgun (WGS) entry which is preliminary data.</text>
</comment>
<gene>
    <name evidence="1" type="ORF">M9Y10_023121</name>
</gene>
<dbReference type="InterPro" id="IPR016024">
    <property type="entry name" value="ARM-type_fold"/>
</dbReference>
<protein>
    <submittedName>
        <fullName evidence="1">Uncharacterized protein</fullName>
    </submittedName>
</protein>
<name>A0ABR2KU89_9EUKA</name>
<reference evidence="1 2" key="1">
    <citation type="submission" date="2024-04" db="EMBL/GenBank/DDBJ databases">
        <title>Tritrichomonas musculus Genome.</title>
        <authorList>
            <person name="Alves-Ferreira E."/>
            <person name="Grigg M."/>
            <person name="Lorenzi H."/>
            <person name="Galac M."/>
        </authorList>
    </citation>
    <scope>NUCLEOTIDE SEQUENCE [LARGE SCALE GENOMIC DNA]</scope>
    <source>
        <strain evidence="1 2">EAF2021</strain>
    </source>
</reference>
<sequence length="414" mass="46534">MINKVTVQSDIKIFETVDSSIRQTQTDILPIQSVSSTITTSDNIDLDTILENLKKPETAIQSLCYLTNFHDLNSLLNQKTELIPLILTFVSPNTPNLIIPSLQFIEKCCSIQNFPAFLLNFISLQNLSELAFTINSKQAIIYIDEIISSIVLLVGQSAEQDILQFITRTDQLEVDSLKAASINILHAYLQNTLSYTEFLQNIDLINRLNLNLLMINFPKQLIATLKTIDFCIKSLDIPCASFNASQIIKLIKCNIISIQVLSISIITTILLRCTSDDFALKSKLCKSLHWTFVNGSIKSKLKALFCLRTFIDLCSDQFPPIMELLDDNFFDSLFNLLSSGNNGSIEAISFLIFLVQADSHPQFKQRAIQSILDFDIHEQLESLASTEDKIIASHSLVLLNMTERLSDIQSEAVL</sequence>
<dbReference type="Proteomes" id="UP001470230">
    <property type="component" value="Unassembled WGS sequence"/>
</dbReference>
<dbReference type="SUPFAM" id="SSF48371">
    <property type="entry name" value="ARM repeat"/>
    <property type="match status" value="1"/>
</dbReference>
<evidence type="ECO:0000313" key="1">
    <source>
        <dbReference type="EMBL" id="KAK8894684.1"/>
    </source>
</evidence>
<proteinExistence type="predicted"/>
<evidence type="ECO:0000313" key="2">
    <source>
        <dbReference type="Proteomes" id="UP001470230"/>
    </source>
</evidence>